<dbReference type="EMBL" id="NWSV01000027">
    <property type="protein sequence ID" value="PDT01088.1"/>
    <property type="molecule type" value="Genomic_DNA"/>
</dbReference>
<dbReference type="RefSeq" id="WP_097615205.1">
    <property type="nucleotide sequence ID" value="NZ_NWSV01000027.1"/>
</dbReference>
<evidence type="ECO:0000256" key="1">
    <source>
        <dbReference type="SAM" id="MobiDB-lite"/>
    </source>
</evidence>
<proteinExistence type="predicted"/>
<feature type="region of interest" description="Disordered" evidence="1">
    <location>
        <begin position="1"/>
        <end position="24"/>
    </location>
</feature>
<gene>
    <name evidence="2" type="ORF">CO666_27635</name>
</gene>
<evidence type="ECO:0000313" key="3">
    <source>
        <dbReference type="Proteomes" id="UP000220768"/>
    </source>
</evidence>
<reference evidence="2 3" key="1">
    <citation type="submission" date="2017-09" db="EMBL/GenBank/DDBJ databases">
        <title>Comparative genomics of rhizobia isolated from Phaseolus vulgaris in China.</title>
        <authorList>
            <person name="Tong W."/>
        </authorList>
    </citation>
    <scope>NUCLEOTIDE SEQUENCE [LARGE SCALE GENOMIC DNA]</scope>
    <source>
        <strain evidence="2 3">C5</strain>
    </source>
</reference>
<accession>A0A2A6J442</accession>
<comment type="caution">
    <text evidence="2">The sequence shown here is derived from an EMBL/GenBank/DDBJ whole genome shotgun (WGS) entry which is preliminary data.</text>
</comment>
<dbReference type="Proteomes" id="UP000220768">
    <property type="component" value="Unassembled WGS sequence"/>
</dbReference>
<dbReference type="AlphaFoldDB" id="A0A2A6J442"/>
<protein>
    <submittedName>
        <fullName evidence="2">Uncharacterized protein</fullName>
    </submittedName>
</protein>
<sequence length="77" mass="8324">MTATKGEFFNPAKLSSRDKAEATDHTARAIIAAEASARDKKTEKLKALRLQQEAEAEPKGAPVKKRRSPAKPAPGRP</sequence>
<name>A0A2A6J442_9HYPH</name>
<keyword evidence="3" id="KW-1185">Reference proteome</keyword>
<feature type="region of interest" description="Disordered" evidence="1">
    <location>
        <begin position="38"/>
        <end position="77"/>
    </location>
</feature>
<feature type="compositionally biased region" description="Basic and acidic residues" evidence="1">
    <location>
        <begin position="15"/>
        <end position="24"/>
    </location>
</feature>
<organism evidence="2 3">
    <name type="scientific">Rhizobium chutanense</name>
    <dbReference type="NCBI Taxonomy" id="2035448"/>
    <lineage>
        <taxon>Bacteria</taxon>
        <taxon>Pseudomonadati</taxon>
        <taxon>Pseudomonadota</taxon>
        <taxon>Alphaproteobacteria</taxon>
        <taxon>Hyphomicrobiales</taxon>
        <taxon>Rhizobiaceae</taxon>
        <taxon>Rhizobium/Agrobacterium group</taxon>
        <taxon>Rhizobium</taxon>
    </lineage>
</organism>
<evidence type="ECO:0000313" key="2">
    <source>
        <dbReference type="EMBL" id="PDT01088.1"/>
    </source>
</evidence>